<keyword evidence="1" id="KW-0472">Membrane</keyword>
<dbReference type="KEGG" id="hyh:D3Y59_06925"/>
<dbReference type="PANTHER" id="PTHR22911:SF76">
    <property type="entry name" value="EAMA DOMAIN-CONTAINING PROTEIN"/>
    <property type="match status" value="1"/>
</dbReference>
<organism evidence="3 4">
    <name type="scientific">Hymenobacter oligotrophus</name>
    <dbReference type="NCBI Taxonomy" id="2319843"/>
    <lineage>
        <taxon>Bacteria</taxon>
        <taxon>Pseudomonadati</taxon>
        <taxon>Bacteroidota</taxon>
        <taxon>Cytophagia</taxon>
        <taxon>Cytophagales</taxon>
        <taxon>Hymenobacteraceae</taxon>
        <taxon>Hymenobacter</taxon>
    </lineage>
</organism>
<keyword evidence="1" id="KW-0812">Transmembrane</keyword>
<evidence type="ECO:0000313" key="3">
    <source>
        <dbReference type="EMBL" id="AYA36811.1"/>
    </source>
</evidence>
<dbReference type="Pfam" id="PF00892">
    <property type="entry name" value="EamA"/>
    <property type="match status" value="2"/>
</dbReference>
<protein>
    <submittedName>
        <fullName evidence="3">DMT family transporter</fullName>
    </submittedName>
</protein>
<feature type="transmembrane region" description="Helical" evidence="1">
    <location>
        <begin position="87"/>
        <end position="109"/>
    </location>
</feature>
<dbReference type="SUPFAM" id="SSF103481">
    <property type="entry name" value="Multidrug resistance efflux transporter EmrE"/>
    <property type="match status" value="2"/>
</dbReference>
<dbReference type="AlphaFoldDB" id="A0A3B7R618"/>
<reference evidence="3 4" key="1">
    <citation type="submission" date="2018-09" db="EMBL/GenBank/DDBJ databases">
        <title>Hymenobacter medium sp. nov., isolated from R2A medium.</title>
        <authorList>
            <person name="Yingchao G."/>
        </authorList>
    </citation>
    <scope>NUCLEOTIDE SEQUENCE [LARGE SCALE GENOMIC DNA]</scope>
    <source>
        <strain evidence="4">sh-6</strain>
    </source>
</reference>
<feature type="domain" description="EamA" evidence="2">
    <location>
        <begin position="5"/>
        <end position="131"/>
    </location>
</feature>
<proteinExistence type="predicted"/>
<dbReference type="PANTHER" id="PTHR22911">
    <property type="entry name" value="ACYL-MALONYL CONDENSING ENZYME-RELATED"/>
    <property type="match status" value="1"/>
</dbReference>
<evidence type="ECO:0000256" key="1">
    <source>
        <dbReference type="SAM" id="Phobius"/>
    </source>
</evidence>
<dbReference type="InterPro" id="IPR000620">
    <property type="entry name" value="EamA_dom"/>
</dbReference>
<dbReference type="Proteomes" id="UP000262802">
    <property type="component" value="Chromosome"/>
</dbReference>
<evidence type="ECO:0000313" key="4">
    <source>
        <dbReference type="Proteomes" id="UP000262802"/>
    </source>
</evidence>
<feature type="transmembrane region" description="Helical" evidence="1">
    <location>
        <begin position="236"/>
        <end position="255"/>
    </location>
</feature>
<keyword evidence="1" id="KW-1133">Transmembrane helix</keyword>
<gene>
    <name evidence="3" type="ORF">D3Y59_06925</name>
</gene>
<feature type="transmembrane region" description="Helical" evidence="1">
    <location>
        <begin position="174"/>
        <end position="195"/>
    </location>
</feature>
<feature type="transmembrane region" description="Helical" evidence="1">
    <location>
        <begin position="116"/>
        <end position="138"/>
    </location>
</feature>
<feature type="domain" description="EamA" evidence="2">
    <location>
        <begin position="144"/>
        <end position="278"/>
    </location>
</feature>
<dbReference type="InterPro" id="IPR037185">
    <property type="entry name" value="EmrE-like"/>
</dbReference>
<evidence type="ECO:0000259" key="2">
    <source>
        <dbReference type="Pfam" id="PF00892"/>
    </source>
</evidence>
<feature type="transmembrane region" description="Helical" evidence="1">
    <location>
        <begin position="61"/>
        <end position="81"/>
    </location>
</feature>
<dbReference type="EMBL" id="CP032317">
    <property type="protein sequence ID" value="AYA36811.1"/>
    <property type="molecule type" value="Genomic_DNA"/>
</dbReference>
<dbReference type="RefSeq" id="WP_119444389.1">
    <property type="nucleotide sequence ID" value="NZ_CP032317.1"/>
</dbReference>
<feature type="transmembrane region" description="Helical" evidence="1">
    <location>
        <begin position="144"/>
        <end position="162"/>
    </location>
</feature>
<sequence>MNPRLLLVIGIVCISLSPIFVKGMPVPGLTSAFYRIVVAWVVLGLYVLLARKLKPISRHDLLISLLGGLVFASDIAVWNISIRLSSATVATLLANLAPVWVGLGSVVFLKARPGVSFWVGTSVALCGMVLLAGLPAILALQFDLGFLLAVLSSVFYGIYILLTKDVLRRIDTLTFMFWNMLAASVFLLLLCLIYQEPLWHFAADTWLGLLGLGLVCQLAGWLTINRSIQHLEPTRVSLSLLSQAFVTGLMAWVFLGEHITGTTIVGGCIVLFGIAITYIKPTSPRRRWRMPKETSKAPHS</sequence>
<keyword evidence="4" id="KW-1185">Reference proteome</keyword>
<dbReference type="GO" id="GO:0016020">
    <property type="term" value="C:membrane"/>
    <property type="evidence" value="ECO:0007669"/>
    <property type="project" value="InterPro"/>
</dbReference>
<feature type="transmembrane region" description="Helical" evidence="1">
    <location>
        <begin position="207"/>
        <end position="224"/>
    </location>
</feature>
<feature type="transmembrane region" description="Helical" evidence="1">
    <location>
        <begin position="261"/>
        <end position="279"/>
    </location>
</feature>
<dbReference type="OrthoDB" id="1523209at2"/>
<name>A0A3B7R618_9BACT</name>
<feature type="transmembrane region" description="Helical" evidence="1">
    <location>
        <begin position="33"/>
        <end position="49"/>
    </location>
</feature>
<accession>A0A3B7R618</accession>